<dbReference type="GO" id="GO:0008104">
    <property type="term" value="P:intracellular protein localization"/>
    <property type="evidence" value="ECO:0007669"/>
    <property type="project" value="TreeGrafter"/>
</dbReference>
<accession>A0A7R8X215</accession>
<dbReference type="InterPro" id="IPR016024">
    <property type="entry name" value="ARM-type_fold"/>
</dbReference>
<keyword evidence="4" id="KW-0175">Coiled coil</keyword>
<keyword evidence="2" id="KW-0677">Repeat</keyword>
<evidence type="ECO:0000256" key="1">
    <source>
        <dbReference type="ARBA" id="ARBA00008304"/>
    </source>
</evidence>
<dbReference type="Gene3D" id="1.25.10.10">
    <property type="entry name" value="Leucine-rich Repeat Variant"/>
    <property type="match status" value="3"/>
</dbReference>
<organism evidence="6">
    <name type="scientific">Darwinula stevensoni</name>
    <dbReference type="NCBI Taxonomy" id="69355"/>
    <lineage>
        <taxon>Eukaryota</taxon>
        <taxon>Metazoa</taxon>
        <taxon>Ecdysozoa</taxon>
        <taxon>Arthropoda</taxon>
        <taxon>Crustacea</taxon>
        <taxon>Oligostraca</taxon>
        <taxon>Ostracoda</taxon>
        <taxon>Podocopa</taxon>
        <taxon>Podocopida</taxon>
        <taxon>Darwinulocopina</taxon>
        <taxon>Darwinuloidea</taxon>
        <taxon>Darwinulidae</taxon>
        <taxon>Darwinula</taxon>
    </lineage>
</organism>
<dbReference type="InterPro" id="IPR040108">
    <property type="entry name" value="Laa1/Sip1/HEATR5"/>
</dbReference>
<dbReference type="GO" id="GO:0006897">
    <property type="term" value="P:endocytosis"/>
    <property type="evidence" value="ECO:0007669"/>
    <property type="project" value="TreeGrafter"/>
</dbReference>
<evidence type="ECO:0000256" key="5">
    <source>
        <dbReference type="SAM" id="MobiDB-lite"/>
    </source>
</evidence>
<dbReference type="PANTHER" id="PTHR21663:SF0">
    <property type="entry name" value="HEAT REPEAT-CONTAINING PROTEIN 5B"/>
    <property type="match status" value="1"/>
</dbReference>
<gene>
    <name evidence="6" type="ORF">DSTB1V02_LOCUS2516</name>
</gene>
<evidence type="ECO:0000256" key="3">
    <source>
        <dbReference type="ARBA" id="ARBA00070811"/>
    </source>
</evidence>
<dbReference type="Pfam" id="PF25468">
    <property type="entry name" value="HEAT_HEATR5A"/>
    <property type="match status" value="1"/>
</dbReference>
<evidence type="ECO:0000256" key="2">
    <source>
        <dbReference type="ARBA" id="ARBA00022737"/>
    </source>
</evidence>
<dbReference type="GO" id="GO:0030139">
    <property type="term" value="C:endocytic vesicle"/>
    <property type="evidence" value="ECO:0007669"/>
    <property type="project" value="TreeGrafter"/>
</dbReference>
<dbReference type="GO" id="GO:0005794">
    <property type="term" value="C:Golgi apparatus"/>
    <property type="evidence" value="ECO:0007669"/>
    <property type="project" value="TreeGrafter"/>
</dbReference>
<dbReference type="Proteomes" id="UP000677054">
    <property type="component" value="Unassembled WGS sequence"/>
</dbReference>
<reference evidence="6" key="1">
    <citation type="submission" date="2020-11" db="EMBL/GenBank/DDBJ databases">
        <authorList>
            <person name="Tran Van P."/>
        </authorList>
    </citation>
    <scope>NUCLEOTIDE SEQUENCE</scope>
</reference>
<dbReference type="PANTHER" id="PTHR21663">
    <property type="entry name" value="HYPOTHETICAL HEAT DOMAIN-CONTAINING"/>
    <property type="match status" value="1"/>
</dbReference>
<evidence type="ECO:0000313" key="6">
    <source>
        <dbReference type="EMBL" id="CAD7242554.1"/>
    </source>
</evidence>
<evidence type="ECO:0000256" key="4">
    <source>
        <dbReference type="SAM" id="Coils"/>
    </source>
</evidence>
<dbReference type="EMBL" id="CAJPEV010000285">
    <property type="protein sequence ID" value="CAG0883432.1"/>
    <property type="molecule type" value="Genomic_DNA"/>
</dbReference>
<dbReference type="FunFam" id="1.25.10.10:FF:000138">
    <property type="entry name" value="Putative HEAT repeat-containing protein 5B"/>
    <property type="match status" value="1"/>
</dbReference>
<dbReference type="GO" id="GO:0016020">
    <property type="term" value="C:membrane"/>
    <property type="evidence" value="ECO:0007669"/>
    <property type="project" value="TreeGrafter"/>
</dbReference>
<dbReference type="OrthoDB" id="192608at2759"/>
<dbReference type="GO" id="GO:0005829">
    <property type="term" value="C:cytosol"/>
    <property type="evidence" value="ECO:0007669"/>
    <property type="project" value="GOC"/>
</dbReference>
<dbReference type="InterPro" id="IPR011989">
    <property type="entry name" value="ARM-like"/>
</dbReference>
<dbReference type="InterPro" id="IPR046837">
    <property type="entry name" value="Laa1/Sip1/HEATR5-like_HEAT"/>
</dbReference>
<name>A0A7R8X215_9CRUS</name>
<evidence type="ECO:0000313" key="7">
    <source>
        <dbReference type="Proteomes" id="UP000677054"/>
    </source>
</evidence>
<dbReference type="GO" id="GO:0042147">
    <property type="term" value="P:retrograde transport, endosome to Golgi"/>
    <property type="evidence" value="ECO:0007669"/>
    <property type="project" value="TreeGrafter"/>
</dbReference>
<proteinExistence type="inferred from homology"/>
<dbReference type="Pfam" id="PF20210">
    <property type="entry name" value="Laa1_Sip1_HTR5"/>
    <property type="match status" value="1"/>
</dbReference>
<feature type="region of interest" description="Disordered" evidence="5">
    <location>
        <begin position="1914"/>
        <end position="1955"/>
    </location>
</feature>
<dbReference type="FunFam" id="1.25.10.10:FF:000098">
    <property type="entry name" value="HEAT repeat-containing protein 5A isoform X2"/>
    <property type="match status" value="1"/>
</dbReference>
<dbReference type="EMBL" id="LR899802">
    <property type="protein sequence ID" value="CAD7242554.1"/>
    <property type="molecule type" value="Genomic_DNA"/>
</dbReference>
<feature type="coiled-coil region" evidence="4">
    <location>
        <begin position="1618"/>
        <end position="1645"/>
    </location>
</feature>
<dbReference type="SUPFAM" id="SSF48371">
    <property type="entry name" value="ARM repeat"/>
    <property type="match status" value="2"/>
</dbReference>
<sequence>MELSHSLTLNEEALKLIPDAKKSLFIFEWLRFLDKVLIAAQKSDIKECQKKLVEQLLHQLQQAPGPPTRVLISRCLATLFTVGDTFLLFECVNKCNDFLKPKDDSPSYLPTRLAAIVALGMMYEKLGRMMGRSYEETVQLLVKYLRSAESQARIHVLQTFQSICLGMGSAASSVHRDIYKAARQCLTDRVMPVRCAAAKCLISMVPDAPFLYTSELENLSTLCFRAMDGSNYEVRCTVAQLLGTLLAMTQQLPKQQQLQQGLKQEKQRLATLEEAMNILFTGFIRGGVSGMMKTPSSVSREVRVGVTHAYVVFINNLGSLWLERNLSQVLGHVLEVVANPRVNTSHVDSVYARKCVSFILRSLLGKMLGEKAQIAACKEVCLIISRQLNNLDTGDIGKDGPSEGYASANVLVCAFSELGTLISTLGTCARSLLSDTSANVQDLVVSSLVGPSPAVRYAGAWCLRCIGTAVPSLLTPLIDKCSLELDNMKNSGDAIRGLSAGIAALLGSAPSTPLGIPQTRGKYLFNVAEDLLRSANQNSRLSLPRTQAGWIIIGAIMTLGVPVVRSLLPRMLLLWRNAFPRSQKELDSELARGDAFTWQVTLEGRAGALSSIHSYLVTCPELATDENIRRLQSPIDGAVTMLSSISALVKSNSQHLKASAAMVRLRLFEVLSCLPPQPTQVLRLLVAEIALNDNPANTTTSLLQSLCHATHATIIGSWLLETDHHVIEDQLQPNSASGSGALEHDDTFLYRQCLSDTLPLPLGVSVIDKALELFGHLFPHCATKHKVQMMEHFSECLKQAKAARHEALLINFFTAILSGLKHQQGPVGNEDVTKSMSTLILGGLTHQNALIRAAAAEAMGRISKNMGTTRFGAEMAQTSFDKLKSARDAVSRTGHSLVLGCLHHHVGGMGSSQHLNTSVSILLALAQDLSSPLVQVWALHALALIADSGGPMFRSYVEPALSLSLTLLLSVSPHHTDVHHCIGKVLSALINTVGPELQGNTSTVSNTRWSLLCAAAIMQEHADPLVQAQAIACLQQLHMFAPRHVNLSSLVPTLCQTLGSRHLLLRKAAVSCLRQLVQREAWEVCEHAVKVADEAKEKGVADGLLTKDAGLPGGLFAMLNAETDSSLIKEIQNTLNSLLLSLVQNNLGLWVRLCKEVLSVASDTSSNQNEPGKVDVGQGGDEEGDGDMEEVFGAEEEQKTHPSLPPRWPTRVFAAQCVQRIISLCEDDPVHFDIAAARELALSKGRGDALVLHLSDLIRVAFMAATSDCDPLRLEGLQMLQNLITKFAAIPEPEFPGHSILEQYQAQVGAALRPAFAQETPSHVTSKACQVCSTWIGSGVAKDLSDLKRVHHLLVSSLPKLKQSNSSQVYNESAMTLEKLSILKAWAEVYIVAMKGASVITGKRNAMLESEAADDDEFGESRNDREEDGLLNLVKPELISLSKHWLAALKDHALLSLPQEFESQLPHDGGAFYTHATLDLARPHYRVAWPALLHAAALWINDTGFQNVHLEKSEVNVSGSANLGLGPANAAASKSPEEINSDRFHLIFGVCMEALCHRRASDPVDNVLTCLKALYCLLDSPWPRGKLFEKRVLAVELCTILHRLLLTSENAQIQLSVLDVIDQVIRSAQEKLEEEKKNKRRGEKHGTLVKVAQNLPCKVTCLQSFWLSETVPANQEPKELPDCDLLGEGGESGEIEEGKSVVYSILEVSLCILIRQIPTLSPSVPSTPMSNSLYKGKHLMLGPEQAQVVASTVQKFEALPQLCSPKGSVEILPTVLYLVVGILKETATKPALDTTSILATTPPVQAALHCLRVLASDRYARDPRCSDKWVTLLQSTLGRILSLTKTRGEMLKLVVPCLLHLLEDPSLLSQATPYRRSLHQLALQKLMQIGPQFPQEFRSLMTKHPKMRQKLEAAVKADSDANQARFQQGKESRGNPQPQQQQPSIRLKMDFSNFS</sequence>
<keyword evidence="7" id="KW-1185">Reference proteome</keyword>
<feature type="region of interest" description="Disordered" evidence="5">
    <location>
        <begin position="1163"/>
        <end position="1187"/>
    </location>
</feature>
<comment type="similarity">
    <text evidence="1">Belongs to the HEATR5 family.</text>
</comment>
<protein>
    <recommendedName>
        <fullName evidence="3">HEAT repeat-containing protein 5A</fullName>
    </recommendedName>
</protein>
<feature type="compositionally biased region" description="Polar residues" evidence="5">
    <location>
        <begin position="1934"/>
        <end position="1944"/>
    </location>
</feature>